<dbReference type="InterPro" id="IPR012341">
    <property type="entry name" value="6hp_glycosidase-like_sf"/>
</dbReference>
<comment type="similarity">
    <text evidence="1 4">Belongs to the glycosyl hydrolase 37 family.</text>
</comment>
<keyword evidence="3 4" id="KW-0326">Glycosidase</keyword>
<feature type="region of interest" description="Disordered" evidence="5">
    <location>
        <begin position="308"/>
        <end position="341"/>
    </location>
</feature>
<dbReference type="PRINTS" id="PR00744">
    <property type="entry name" value="GLHYDRLASE37"/>
</dbReference>
<evidence type="ECO:0000313" key="6">
    <source>
        <dbReference type="EMBL" id="KHN70295.1"/>
    </source>
</evidence>
<organism evidence="6 7">
    <name type="scientific">Ordospora colligata OC4</name>
    <dbReference type="NCBI Taxonomy" id="1354746"/>
    <lineage>
        <taxon>Eukaryota</taxon>
        <taxon>Fungi</taxon>
        <taxon>Fungi incertae sedis</taxon>
        <taxon>Microsporidia</taxon>
        <taxon>Ordosporidae</taxon>
        <taxon>Ordospora</taxon>
    </lineage>
</organism>
<dbReference type="InterPro" id="IPR001661">
    <property type="entry name" value="Glyco_hydro_37"/>
</dbReference>
<dbReference type="InterPro" id="IPR008928">
    <property type="entry name" value="6-hairpin_glycosidase_sf"/>
</dbReference>
<keyword evidence="2 4" id="KW-0378">Hydrolase</keyword>
<dbReference type="EMBL" id="JOKQ01000002">
    <property type="protein sequence ID" value="KHN70295.1"/>
    <property type="molecule type" value="Genomic_DNA"/>
</dbReference>
<evidence type="ECO:0000256" key="5">
    <source>
        <dbReference type="SAM" id="MobiDB-lite"/>
    </source>
</evidence>
<feature type="compositionally biased region" description="Basic and acidic residues" evidence="5">
    <location>
        <begin position="313"/>
        <end position="337"/>
    </location>
</feature>
<dbReference type="STRING" id="1354746.A0A0B2UMX8"/>
<comment type="caution">
    <text evidence="6">The sequence shown here is derived from an EMBL/GenBank/DDBJ whole genome shotgun (WGS) entry which is preliminary data.</text>
</comment>
<keyword evidence="7" id="KW-1185">Reference proteome</keyword>
<name>A0A0B2UMX8_9MICR</name>
<reference evidence="6 7" key="1">
    <citation type="journal article" date="2014" name="MBio">
        <title>The Ordospora colligata genome; evolution of extreme reduction in microsporidia and host-to-parasite horizontal gene transfer.</title>
        <authorList>
            <person name="Pombert J.-F."/>
            <person name="Haag K.L."/>
            <person name="Beidas S."/>
            <person name="Ebert D."/>
            <person name="Keeling P.J."/>
        </authorList>
    </citation>
    <scope>NUCLEOTIDE SEQUENCE [LARGE SCALE GENOMIC DNA]</scope>
    <source>
        <strain evidence="6 7">OC4</strain>
    </source>
</reference>
<protein>
    <recommendedName>
        <fullName evidence="4">Trehalase</fullName>
        <ecNumber evidence="4">3.2.1.28</ecNumber>
    </recommendedName>
    <alternativeName>
        <fullName evidence="4">Alpha-trehalose glucohydrolase</fullName>
    </alternativeName>
</protein>
<dbReference type="PANTHER" id="PTHR23403">
    <property type="entry name" value="TREHALASE"/>
    <property type="match status" value="1"/>
</dbReference>
<evidence type="ECO:0000256" key="1">
    <source>
        <dbReference type="ARBA" id="ARBA00005615"/>
    </source>
</evidence>
<comment type="catalytic activity">
    <reaction evidence="4">
        <text>alpha,alpha-trehalose + H2O = alpha-D-glucose + beta-D-glucose</text>
        <dbReference type="Rhea" id="RHEA:32675"/>
        <dbReference type="ChEBI" id="CHEBI:15377"/>
        <dbReference type="ChEBI" id="CHEBI:15903"/>
        <dbReference type="ChEBI" id="CHEBI:16551"/>
        <dbReference type="ChEBI" id="CHEBI:17925"/>
        <dbReference type="EC" id="3.2.1.28"/>
    </reaction>
</comment>
<dbReference type="InterPro" id="IPR018232">
    <property type="entry name" value="Glyco_hydro_37_CS"/>
</dbReference>
<dbReference type="GO" id="GO:0005993">
    <property type="term" value="P:trehalose catabolic process"/>
    <property type="evidence" value="ECO:0007669"/>
    <property type="project" value="TreeGrafter"/>
</dbReference>
<dbReference type="RefSeq" id="XP_014564337.1">
    <property type="nucleotide sequence ID" value="XM_014708851.1"/>
</dbReference>
<dbReference type="GO" id="GO:0004555">
    <property type="term" value="F:alpha,alpha-trehalase activity"/>
    <property type="evidence" value="ECO:0007669"/>
    <property type="project" value="UniProtKB-EC"/>
</dbReference>
<dbReference type="EC" id="3.2.1.28" evidence="4"/>
<dbReference type="HOGENOM" id="CLU_006451_4_0_1"/>
<dbReference type="SUPFAM" id="SSF48208">
    <property type="entry name" value="Six-hairpin glycosidases"/>
    <property type="match status" value="1"/>
</dbReference>
<dbReference type="PANTHER" id="PTHR23403:SF1">
    <property type="entry name" value="TREHALASE"/>
    <property type="match status" value="1"/>
</dbReference>
<dbReference type="VEuPathDB" id="MicrosporidiaDB:M896_021330"/>
<dbReference type="PROSITE" id="PS00928">
    <property type="entry name" value="TREHALASE_2"/>
    <property type="match status" value="1"/>
</dbReference>
<sequence>MHNTYSNEFMRANTNINDDAENEYNHSIVDTKQFATENNTNSYGVSVSNKLLDASFDFNITKDSKTLVDRLFLFPAERIDEMIINEKFETEQDFWQFVDKVSSKSHEDFRFVIDNGINDEPFCNAPSYIKKLEDARSNSTDNNELLENLLSLSKKLNEAWKDIYVVQNKIKQGYYSTMLKVDNPFIIPGDRFRECYYWDTYWILEGLLNNGMNKTAIGMVENFIGLIRKHGYIPNGLRSYYLNRTQPPYFPMMLFALYRNIAWDDIKHIMIAGLEAAIEEHSFFMANRSTEIDVDGKHLLNIYKVSSSTPRPESYREDKQLTQENNREDRGTRRTESETYTDIKSASESGWDFSSRWLKDKSDPASIRTSKRIPVDLNAIMYANELIISKLFEITQGTDSSEAARFKEMSTRRLKAINSVLWNSEEGVWNDYDIEDKMHTSTGFYASNLIPMCYGINPPADADTTVYDILDKFAHEIFGNEGGMPVSGPAYKNSPLQWDYPNVWPPLVHIMTFFLERIDEREMALHMARALLRNISISTSFQDERKRGIFEKYDCTRVGEPGGKGEYTLQRGFGWTNGAAIHFIEHFSSEIVSTKPHAESYKSILSIIKEKKSTRQTPLGHTPENCLLLNEQPIDINTNSKCSAQQSLPTLIQASD</sequence>
<dbReference type="Pfam" id="PF01204">
    <property type="entry name" value="Trehalase"/>
    <property type="match status" value="1"/>
</dbReference>
<dbReference type="Proteomes" id="UP000031056">
    <property type="component" value="Unassembled WGS sequence"/>
</dbReference>
<dbReference type="Gene3D" id="1.50.10.10">
    <property type="match status" value="1"/>
</dbReference>
<evidence type="ECO:0000256" key="2">
    <source>
        <dbReference type="ARBA" id="ARBA00022801"/>
    </source>
</evidence>
<evidence type="ECO:0000313" key="7">
    <source>
        <dbReference type="Proteomes" id="UP000031056"/>
    </source>
</evidence>
<accession>A0A0B2UMX8</accession>
<proteinExistence type="inferred from homology"/>
<gene>
    <name evidence="6" type="ORF">M896_021330</name>
</gene>
<dbReference type="AlphaFoldDB" id="A0A0B2UMX8"/>
<dbReference type="OrthoDB" id="3542292at2759"/>
<dbReference type="GeneID" id="26261228"/>
<evidence type="ECO:0000256" key="3">
    <source>
        <dbReference type="ARBA" id="ARBA00023295"/>
    </source>
</evidence>
<dbReference type="InParanoid" id="A0A0B2UMX8"/>
<evidence type="ECO:0000256" key="4">
    <source>
        <dbReference type="RuleBase" id="RU361180"/>
    </source>
</evidence>
<dbReference type="FunCoup" id="A0A0B2UMX8">
    <property type="interactions" value="11"/>
</dbReference>